<evidence type="ECO:0000313" key="3">
    <source>
        <dbReference type="Proteomes" id="UP000010552"/>
    </source>
</evidence>
<reference evidence="3" key="1">
    <citation type="journal article" date="2013" name="Science">
        <title>Comparative analysis of bat genomes provides insight into the evolution of flight and immunity.</title>
        <authorList>
            <person name="Zhang G."/>
            <person name="Cowled C."/>
            <person name="Shi Z."/>
            <person name="Huang Z."/>
            <person name="Bishop-Lilly K.A."/>
            <person name="Fang X."/>
            <person name="Wynne J.W."/>
            <person name="Xiong Z."/>
            <person name="Baker M.L."/>
            <person name="Zhao W."/>
            <person name="Tachedjian M."/>
            <person name="Zhu Y."/>
            <person name="Zhou P."/>
            <person name="Jiang X."/>
            <person name="Ng J."/>
            <person name="Yang L."/>
            <person name="Wu L."/>
            <person name="Xiao J."/>
            <person name="Feng Y."/>
            <person name="Chen Y."/>
            <person name="Sun X."/>
            <person name="Zhang Y."/>
            <person name="Marsh G.A."/>
            <person name="Crameri G."/>
            <person name="Broder C.C."/>
            <person name="Frey K.G."/>
            <person name="Wang L.F."/>
            <person name="Wang J."/>
        </authorList>
    </citation>
    <scope>NUCLEOTIDE SEQUENCE [LARGE SCALE GENOMIC DNA]</scope>
</reference>
<gene>
    <name evidence="2" type="ORF">PAL_GLEAN10006208</name>
</gene>
<sequence length="72" mass="7352">MTFLLTCGTAKTYLRLLAAEASLRVSLANSVKGIGAVRHQAGPLCSTNPPPAAAAAAARAEEQPQQPPPVAE</sequence>
<dbReference type="Proteomes" id="UP000010552">
    <property type="component" value="Unassembled WGS sequence"/>
</dbReference>
<keyword evidence="3" id="KW-1185">Reference proteome</keyword>
<evidence type="ECO:0000313" key="2">
    <source>
        <dbReference type="EMBL" id="ELK10619.1"/>
    </source>
</evidence>
<accession>L5KFZ6</accession>
<evidence type="ECO:0000256" key="1">
    <source>
        <dbReference type="SAM" id="MobiDB-lite"/>
    </source>
</evidence>
<dbReference type="InParanoid" id="L5KFZ6"/>
<organism evidence="2 3">
    <name type="scientific">Pteropus alecto</name>
    <name type="common">Black flying fox</name>
    <dbReference type="NCBI Taxonomy" id="9402"/>
    <lineage>
        <taxon>Eukaryota</taxon>
        <taxon>Metazoa</taxon>
        <taxon>Chordata</taxon>
        <taxon>Craniata</taxon>
        <taxon>Vertebrata</taxon>
        <taxon>Euteleostomi</taxon>
        <taxon>Mammalia</taxon>
        <taxon>Eutheria</taxon>
        <taxon>Laurasiatheria</taxon>
        <taxon>Chiroptera</taxon>
        <taxon>Yinpterochiroptera</taxon>
        <taxon>Pteropodoidea</taxon>
        <taxon>Pteropodidae</taxon>
        <taxon>Pteropodinae</taxon>
        <taxon>Pteropus</taxon>
    </lineage>
</organism>
<dbReference type="AlphaFoldDB" id="L5KFZ6"/>
<proteinExistence type="predicted"/>
<feature type="region of interest" description="Disordered" evidence="1">
    <location>
        <begin position="40"/>
        <end position="72"/>
    </location>
</feature>
<dbReference type="EMBL" id="KB030717">
    <property type="protein sequence ID" value="ELK10619.1"/>
    <property type="molecule type" value="Genomic_DNA"/>
</dbReference>
<protein>
    <submittedName>
        <fullName evidence="2">Uncharacterized protein</fullName>
    </submittedName>
</protein>
<name>L5KFZ6_PTEAL</name>